<evidence type="ECO:0000313" key="4">
    <source>
        <dbReference type="Proteomes" id="UP000677228"/>
    </source>
</evidence>
<feature type="compositionally biased region" description="Acidic residues" evidence="1">
    <location>
        <begin position="45"/>
        <end position="54"/>
    </location>
</feature>
<name>A0A8S2EXW5_9BILA</name>
<dbReference type="EMBL" id="CAJOBA010043483">
    <property type="protein sequence ID" value="CAF4150049.1"/>
    <property type="molecule type" value="Genomic_DNA"/>
</dbReference>
<protein>
    <submittedName>
        <fullName evidence="2">Uncharacterized protein</fullName>
    </submittedName>
</protein>
<organism evidence="2 4">
    <name type="scientific">Didymodactylos carnosus</name>
    <dbReference type="NCBI Taxonomy" id="1234261"/>
    <lineage>
        <taxon>Eukaryota</taxon>
        <taxon>Metazoa</taxon>
        <taxon>Spiralia</taxon>
        <taxon>Gnathifera</taxon>
        <taxon>Rotifera</taxon>
        <taxon>Eurotatoria</taxon>
        <taxon>Bdelloidea</taxon>
        <taxon>Philodinida</taxon>
        <taxon>Philodinidae</taxon>
        <taxon>Didymodactylos</taxon>
    </lineage>
</organism>
<sequence>MSLRKTPSMDQFCGSYEADSGIFGGGGLSYDEATDNDPRGTGDETPFEELEQEEPAVTTRPPPIINISVILNHSPKLKTTPEPHYYYEEDFHYYQSF</sequence>
<evidence type="ECO:0000256" key="1">
    <source>
        <dbReference type="SAM" id="MobiDB-lite"/>
    </source>
</evidence>
<evidence type="ECO:0000313" key="3">
    <source>
        <dbReference type="EMBL" id="CAF4150049.1"/>
    </source>
</evidence>
<dbReference type="EMBL" id="CAJNOK010021856">
    <property type="protein sequence ID" value="CAF1338795.1"/>
    <property type="molecule type" value="Genomic_DNA"/>
</dbReference>
<reference evidence="2" key="1">
    <citation type="submission" date="2021-02" db="EMBL/GenBank/DDBJ databases">
        <authorList>
            <person name="Nowell W R."/>
        </authorList>
    </citation>
    <scope>NUCLEOTIDE SEQUENCE</scope>
</reference>
<accession>A0A8S2EXW5</accession>
<dbReference type="Proteomes" id="UP000682733">
    <property type="component" value="Unassembled WGS sequence"/>
</dbReference>
<comment type="caution">
    <text evidence="2">The sequence shown here is derived from an EMBL/GenBank/DDBJ whole genome shotgun (WGS) entry which is preliminary data.</text>
</comment>
<gene>
    <name evidence="2" type="ORF">OVA965_LOCUS30241</name>
    <name evidence="3" type="ORF">TMI583_LOCUS31040</name>
</gene>
<dbReference type="Proteomes" id="UP000677228">
    <property type="component" value="Unassembled WGS sequence"/>
</dbReference>
<evidence type="ECO:0000313" key="2">
    <source>
        <dbReference type="EMBL" id="CAF1338795.1"/>
    </source>
</evidence>
<dbReference type="AlphaFoldDB" id="A0A8S2EXW5"/>
<feature type="region of interest" description="Disordered" evidence="1">
    <location>
        <begin position="24"/>
        <end position="62"/>
    </location>
</feature>
<proteinExistence type="predicted"/>